<evidence type="ECO:0000256" key="1">
    <source>
        <dbReference type="ARBA" id="ARBA00004571"/>
    </source>
</evidence>
<keyword evidence="6 8" id="KW-0472">Membrane</keyword>
<dbReference type="InterPro" id="IPR012910">
    <property type="entry name" value="Plug_dom"/>
</dbReference>
<keyword evidence="3 8" id="KW-1134">Transmembrane beta strand</keyword>
<evidence type="ECO:0000256" key="8">
    <source>
        <dbReference type="PROSITE-ProRule" id="PRU01360"/>
    </source>
</evidence>
<dbReference type="Gene3D" id="2.40.170.20">
    <property type="entry name" value="TonB-dependent receptor, beta-barrel domain"/>
    <property type="match status" value="1"/>
</dbReference>
<dbReference type="Pfam" id="PF07715">
    <property type="entry name" value="Plug"/>
    <property type="match status" value="1"/>
</dbReference>
<name>A0A6S6TE96_9BACT</name>
<feature type="non-terminal residue" evidence="12">
    <location>
        <position position="619"/>
    </location>
</feature>
<evidence type="ECO:0000256" key="3">
    <source>
        <dbReference type="ARBA" id="ARBA00022452"/>
    </source>
</evidence>
<keyword evidence="2 8" id="KW-0813">Transport</keyword>
<evidence type="ECO:0000256" key="4">
    <source>
        <dbReference type="ARBA" id="ARBA00022692"/>
    </source>
</evidence>
<keyword evidence="4 8" id="KW-0812">Transmembrane</keyword>
<dbReference type="InterPro" id="IPR036942">
    <property type="entry name" value="Beta-barrel_TonB_sf"/>
</dbReference>
<evidence type="ECO:0000256" key="7">
    <source>
        <dbReference type="ARBA" id="ARBA00023237"/>
    </source>
</evidence>
<dbReference type="EMBL" id="CACVAZ010000078">
    <property type="protein sequence ID" value="CAA6813217.1"/>
    <property type="molecule type" value="Genomic_DNA"/>
</dbReference>
<dbReference type="InterPro" id="IPR039426">
    <property type="entry name" value="TonB-dep_rcpt-like"/>
</dbReference>
<dbReference type="SUPFAM" id="SSF56935">
    <property type="entry name" value="Porins"/>
    <property type="match status" value="1"/>
</dbReference>
<evidence type="ECO:0000256" key="5">
    <source>
        <dbReference type="ARBA" id="ARBA00023077"/>
    </source>
</evidence>
<dbReference type="GO" id="GO:0044718">
    <property type="term" value="P:siderophore transmembrane transport"/>
    <property type="evidence" value="ECO:0007669"/>
    <property type="project" value="TreeGrafter"/>
</dbReference>
<evidence type="ECO:0000256" key="6">
    <source>
        <dbReference type="ARBA" id="ARBA00023136"/>
    </source>
</evidence>
<evidence type="ECO:0000259" key="11">
    <source>
        <dbReference type="Pfam" id="PF07715"/>
    </source>
</evidence>
<organism evidence="12">
    <name type="scientific">uncultured Sulfurovum sp</name>
    <dbReference type="NCBI Taxonomy" id="269237"/>
    <lineage>
        <taxon>Bacteria</taxon>
        <taxon>Pseudomonadati</taxon>
        <taxon>Campylobacterota</taxon>
        <taxon>Epsilonproteobacteria</taxon>
        <taxon>Campylobacterales</taxon>
        <taxon>Sulfurovaceae</taxon>
        <taxon>Sulfurovum</taxon>
        <taxon>environmental samples</taxon>
    </lineage>
</organism>
<dbReference type="AlphaFoldDB" id="A0A6S6TE96"/>
<feature type="domain" description="TonB-dependent receptor-like beta-barrel" evidence="10">
    <location>
        <begin position="216"/>
        <end position="612"/>
    </location>
</feature>
<keyword evidence="5 9" id="KW-0798">TonB box</keyword>
<evidence type="ECO:0000256" key="9">
    <source>
        <dbReference type="RuleBase" id="RU003357"/>
    </source>
</evidence>
<dbReference type="PANTHER" id="PTHR30069:SF49">
    <property type="entry name" value="OUTER MEMBRANE PROTEIN C"/>
    <property type="match status" value="1"/>
</dbReference>
<keyword evidence="7 8" id="KW-0998">Cell outer membrane</keyword>
<dbReference type="PROSITE" id="PS52016">
    <property type="entry name" value="TONB_DEPENDENT_REC_3"/>
    <property type="match status" value="1"/>
</dbReference>
<evidence type="ECO:0000259" key="10">
    <source>
        <dbReference type="Pfam" id="PF00593"/>
    </source>
</evidence>
<dbReference type="GO" id="GO:0009279">
    <property type="term" value="C:cell outer membrane"/>
    <property type="evidence" value="ECO:0007669"/>
    <property type="project" value="UniProtKB-SubCell"/>
</dbReference>
<keyword evidence="12" id="KW-0675">Receptor</keyword>
<gene>
    <name evidence="12" type="ORF">HELGO_WM15842</name>
</gene>
<comment type="subcellular location">
    <subcellularLocation>
        <location evidence="1 8">Cell outer membrane</location>
        <topology evidence="1 8">Multi-pass membrane protein</topology>
    </subcellularLocation>
</comment>
<accession>A0A6S6TE96</accession>
<dbReference type="GO" id="GO:0015344">
    <property type="term" value="F:siderophore uptake transmembrane transporter activity"/>
    <property type="evidence" value="ECO:0007669"/>
    <property type="project" value="TreeGrafter"/>
</dbReference>
<feature type="domain" description="TonB-dependent receptor plug" evidence="11">
    <location>
        <begin position="31"/>
        <end position="122"/>
    </location>
</feature>
<dbReference type="Pfam" id="PF00593">
    <property type="entry name" value="TonB_dep_Rec_b-barrel"/>
    <property type="match status" value="1"/>
</dbReference>
<dbReference type="PANTHER" id="PTHR30069">
    <property type="entry name" value="TONB-DEPENDENT OUTER MEMBRANE RECEPTOR"/>
    <property type="match status" value="1"/>
</dbReference>
<dbReference type="Gene3D" id="2.170.130.10">
    <property type="entry name" value="TonB-dependent receptor, plug domain"/>
    <property type="match status" value="1"/>
</dbReference>
<proteinExistence type="inferred from homology"/>
<dbReference type="InterPro" id="IPR000531">
    <property type="entry name" value="Beta-barrel_TonB"/>
</dbReference>
<protein>
    <submittedName>
        <fullName evidence="12">TonB-dependent receptor</fullName>
    </submittedName>
</protein>
<sequence length="619" mass="68073">MKRIIYLSLAVVATLQAEELLEDISVTEQGTTQVVKNIAGEQLKSADLAEALHKNVPSISLIRRSGIANDIILRGQKRDNINVTIDGAKIYGACVNRMDPPTSHVVTHAISDVEVQEGPFDVEEFGALSGSVKIKTKKPTKEVHGDISLNAGSFGYQKASGTIMGGTDKVRVLFSASNETGEQYEDGNSNNFAEQLSNYTSSTVSTADDGFVYSAGNENRDAFEKTMYMGKVFVDLTPDQALEFSYTANRSDNILYPSSKMDAIYDDSDIMNLQYSVKNLSQYSKKLDMQVYNSKVEHPMSTKYRNAGQAKYMTHFLTTEMTGAKIKNNVDALGQNISYGVDGSQRNWDGQYKMTNVGTGVIANMRKSIDDVDTKNVGLFLKSKKSMGKVDLEMGARYDDTSVDTASLTNKDNDYNALSANIFANYNLDGNTKYFVGVGKSSRVPDARELYNTKTDGTLNGNPNLDQTTNYELDLGVEKDFQNGNVKVKTFYSKLKDYIYYNGNKAVTQNNFENIDATIYGVELSGSYMPTENTYLSAGVAYKKGKKDSQTTGQTGTDLAEITPLKLNATAAYNYDENGMVEVSLVAANRWENIDSENGEQTLAGYGVVNLKTTRSFDN</sequence>
<reference evidence="12" key="1">
    <citation type="submission" date="2020-01" db="EMBL/GenBank/DDBJ databases">
        <authorList>
            <person name="Meier V. D."/>
            <person name="Meier V D."/>
        </authorList>
    </citation>
    <scope>NUCLEOTIDE SEQUENCE</scope>
    <source>
        <strain evidence="12">HLG_WM_MAG_02</strain>
    </source>
</reference>
<evidence type="ECO:0000313" key="12">
    <source>
        <dbReference type="EMBL" id="CAA6813217.1"/>
    </source>
</evidence>
<comment type="similarity">
    <text evidence="8 9">Belongs to the TonB-dependent receptor family.</text>
</comment>
<evidence type="ECO:0000256" key="2">
    <source>
        <dbReference type="ARBA" id="ARBA00022448"/>
    </source>
</evidence>
<dbReference type="InterPro" id="IPR037066">
    <property type="entry name" value="Plug_dom_sf"/>
</dbReference>